<sequence length="370" mass="39316">MTSRVILEADGGSRGNPGPASYGALIRDADTGEVIAERGETIGVATNNVAEYGGLIAGLKLYAEHTPGAQLEVRMDSKLVVEQMAGRWKIKHPSMIPLAQQARELAPAGTTWTWVPRERNRDADALANAALDSQRDGGSGLVTGGRAVATPAAPKPAASGWGGAQAGAATTFVLLRHGVTTATERKAFSGSGSANDPELTEAGQEQARRAAAWLVEHGDIDAVVASPMRRTRETAAVVADALDLPVEIEHGVIETAFGDWDGYTFAEIQERWGDELTAWLASSDVAPPGGEAMDTVYERVSEARDRLLETYAGQTVLVVSHVTPIKMLVRLALEAPMNVIYKMELSPASITTITWWPDGPASLRNFNVVP</sequence>
<dbReference type="Gene3D" id="3.40.50.1240">
    <property type="entry name" value="Phosphoglycerate mutase-like"/>
    <property type="match status" value="1"/>
</dbReference>
<dbReference type="InterPro" id="IPR002156">
    <property type="entry name" value="RNaseH_domain"/>
</dbReference>
<accession>A0A641AR54</accession>
<name>A0A641AR54_9ACTN</name>
<dbReference type="SUPFAM" id="SSF53254">
    <property type="entry name" value="Phosphoglycerate mutase-like"/>
    <property type="match status" value="1"/>
</dbReference>
<dbReference type="SMART" id="SM00855">
    <property type="entry name" value="PGAM"/>
    <property type="match status" value="1"/>
</dbReference>
<dbReference type="PANTHER" id="PTHR48100">
    <property type="entry name" value="BROAD-SPECIFICITY PHOSPHATASE YOR283W-RELATED"/>
    <property type="match status" value="1"/>
</dbReference>
<dbReference type="InterPro" id="IPR029033">
    <property type="entry name" value="His_PPase_superfam"/>
</dbReference>
<dbReference type="OrthoDB" id="5296884at2"/>
<dbReference type="InterPro" id="IPR013078">
    <property type="entry name" value="His_Pase_superF_clade-1"/>
</dbReference>
<dbReference type="GO" id="GO:0003676">
    <property type="term" value="F:nucleic acid binding"/>
    <property type="evidence" value="ECO:0007669"/>
    <property type="project" value="InterPro"/>
</dbReference>
<evidence type="ECO:0000259" key="5">
    <source>
        <dbReference type="PROSITE" id="PS50879"/>
    </source>
</evidence>
<comment type="caution">
    <text evidence="6">The sequence shown here is derived from an EMBL/GenBank/DDBJ whole genome shotgun (WGS) entry which is preliminary data.</text>
</comment>
<dbReference type="CDD" id="cd07067">
    <property type="entry name" value="HP_PGM_like"/>
    <property type="match status" value="1"/>
</dbReference>
<feature type="active site" description="Tele-phosphohistidine intermediate" evidence="1">
    <location>
        <position position="177"/>
    </location>
</feature>
<dbReference type="CDD" id="cd09279">
    <property type="entry name" value="RNase_HI_like"/>
    <property type="match status" value="1"/>
</dbReference>
<dbReference type="InterPro" id="IPR036397">
    <property type="entry name" value="RNaseH_sf"/>
</dbReference>
<dbReference type="AlphaFoldDB" id="A0A641AR54"/>
<evidence type="ECO:0000256" key="1">
    <source>
        <dbReference type="PIRSR" id="PIRSR036922-1"/>
    </source>
</evidence>
<feature type="region of interest" description="Disordered" evidence="4">
    <location>
        <begin position="133"/>
        <end position="162"/>
    </location>
</feature>
<dbReference type="PROSITE" id="PS50879">
    <property type="entry name" value="RNASE_H_1"/>
    <property type="match status" value="1"/>
</dbReference>
<dbReference type="EMBL" id="SDPP02000002">
    <property type="protein sequence ID" value="KAA1378562.1"/>
    <property type="molecule type" value="Genomic_DNA"/>
</dbReference>
<feature type="region of interest" description="Disordered" evidence="4">
    <location>
        <begin position="1"/>
        <end position="21"/>
    </location>
</feature>
<dbReference type="Gene3D" id="3.30.420.10">
    <property type="entry name" value="Ribonuclease H-like superfamily/Ribonuclease H"/>
    <property type="match status" value="1"/>
</dbReference>
<dbReference type="InterPro" id="IPR012337">
    <property type="entry name" value="RNaseH-like_sf"/>
</dbReference>
<evidence type="ECO:0000256" key="3">
    <source>
        <dbReference type="PIRSR" id="PIRSR613078-2"/>
    </source>
</evidence>
<keyword evidence="7" id="KW-1185">Reference proteome</keyword>
<feature type="binding site" evidence="3">
    <location>
        <position position="230"/>
    </location>
    <ligand>
        <name>substrate</name>
    </ligand>
</feature>
<feature type="domain" description="RNase H type-1" evidence="5">
    <location>
        <begin position="1"/>
        <end position="136"/>
    </location>
</feature>
<dbReference type="PIRSF" id="PIRSF036922">
    <property type="entry name" value="RNaseH_PGAM"/>
    <property type="match status" value="1"/>
</dbReference>
<dbReference type="Pfam" id="PF13456">
    <property type="entry name" value="RVT_3"/>
    <property type="match status" value="1"/>
</dbReference>
<dbReference type="GO" id="GO:0004523">
    <property type="term" value="F:RNA-DNA hybrid ribonuclease activity"/>
    <property type="evidence" value="ECO:0007669"/>
    <property type="project" value="InterPro"/>
</dbReference>
<feature type="region of interest" description="Disordered" evidence="4">
    <location>
        <begin position="185"/>
        <end position="205"/>
    </location>
</feature>
<feature type="active site" description="Proton donor/acceptor" evidence="2">
    <location>
        <position position="254"/>
    </location>
</feature>
<evidence type="ECO:0000256" key="4">
    <source>
        <dbReference type="SAM" id="MobiDB-lite"/>
    </source>
</evidence>
<organism evidence="6 7">
    <name type="scientific">Aeromicrobium fastidiosum</name>
    <dbReference type="NCBI Taxonomy" id="52699"/>
    <lineage>
        <taxon>Bacteria</taxon>
        <taxon>Bacillati</taxon>
        <taxon>Actinomycetota</taxon>
        <taxon>Actinomycetes</taxon>
        <taxon>Propionibacteriales</taxon>
        <taxon>Nocardioidaceae</taxon>
        <taxon>Aeromicrobium</taxon>
    </lineage>
</organism>
<proteinExistence type="predicted"/>
<feature type="compositionally biased region" description="Low complexity" evidence="4">
    <location>
        <begin position="147"/>
        <end position="159"/>
    </location>
</feature>
<dbReference type="InterPro" id="IPR050275">
    <property type="entry name" value="PGM_Phosphatase"/>
</dbReference>
<dbReference type="Pfam" id="PF00300">
    <property type="entry name" value="His_Phos_1"/>
    <property type="match status" value="1"/>
</dbReference>
<dbReference type="InterPro" id="IPR014636">
    <property type="entry name" value="RNaseH/PGlycerate_mutase"/>
</dbReference>
<dbReference type="NCBIfam" id="NF005567">
    <property type="entry name" value="PRK07238.1"/>
    <property type="match status" value="1"/>
</dbReference>
<dbReference type="GO" id="GO:0016791">
    <property type="term" value="F:phosphatase activity"/>
    <property type="evidence" value="ECO:0007669"/>
    <property type="project" value="TreeGrafter"/>
</dbReference>
<dbReference type="SUPFAM" id="SSF53098">
    <property type="entry name" value="Ribonuclease H-like"/>
    <property type="match status" value="1"/>
</dbReference>
<dbReference type="Proteomes" id="UP001515100">
    <property type="component" value="Unassembled WGS sequence"/>
</dbReference>
<evidence type="ECO:0000256" key="2">
    <source>
        <dbReference type="PIRSR" id="PIRSR613078-1"/>
    </source>
</evidence>
<dbReference type="RefSeq" id="WP_129182416.1">
    <property type="nucleotide sequence ID" value="NZ_JAGIOG010000001.1"/>
</dbReference>
<dbReference type="GO" id="GO:0005737">
    <property type="term" value="C:cytoplasm"/>
    <property type="evidence" value="ECO:0007669"/>
    <property type="project" value="TreeGrafter"/>
</dbReference>
<reference evidence="6" key="1">
    <citation type="submission" date="2019-09" db="EMBL/GenBank/DDBJ databases">
        <authorList>
            <person name="Li J."/>
        </authorList>
    </citation>
    <scope>NUCLEOTIDE SEQUENCE [LARGE SCALE GENOMIC DNA]</scope>
    <source>
        <strain evidence="6">NRBC 14897</strain>
    </source>
</reference>
<evidence type="ECO:0000313" key="6">
    <source>
        <dbReference type="EMBL" id="KAA1378562.1"/>
    </source>
</evidence>
<gene>
    <name evidence="6" type="ORF">ESP62_009460</name>
</gene>
<protein>
    <submittedName>
        <fullName evidence="6">Bifunctional RNase H/acid phosphatase</fullName>
    </submittedName>
</protein>
<evidence type="ECO:0000313" key="7">
    <source>
        <dbReference type="Proteomes" id="UP001515100"/>
    </source>
</evidence>
<dbReference type="PANTHER" id="PTHR48100:SF1">
    <property type="entry name" value="HISTIDINE PHOSPHATASE FAMILY PROTEIN-RELATED"/>
    <property type="match status" value="1"/>
</dbReference>
<feature type="active site" description="Proton donor/acceptor; for phosphatase activity" evidence="1">
    <location>
        <position position="254"/>
    </location>
</feature>